<evidence type="ECO:0000313" key="2">
    <source>
        <dbReference type="Proteomes" id="UP000326279"/>
    </source>
</evidence>
<organism evidence="1 2">
    <name type="scientific">Mycobacterium phage MalagasyRose</name>
    <dbReference type="NCBI Taxonomy" id="2599870"/>
    <lineage>
        <taxon>Viruses</taxon>
        <taxon>Duplodnaviria</taxon>
        <taxon>Heunggongvirae</taxon>
        <taxon>Uroviricota</taxon>
        <taxon>Caudoviricetes</taxon>
        <taxon>Malagasyrosevirus</taxon>
        <taxon>Malagasyrosevirus malagasyrose</taxon>
    </lineage>
</organism>
<protein>
    <submittedName>
        <fullName evidence="1">Uncharacterized protein</fullName>
    </submittedName>
</protein>
<dbReference type="GeneID" id="80019548"/>
<keyword evidence="2" id="KW-1185">Reference proteome</keyword>
<name>A0A5J6TDD1_9CAUD</name>
<dbReference type="EMBL" id="MN234170">
    <property type="protein sequence ID" value="QFG08923.1"/>
    <property type="molecule type" value="Genomic_DNA"/>
</dbReference>
<gene>
    <name evidence="1" type="primary">75</name>
    <name evidence="1" type="ORF">PBI_MALAGASYROSE_75</name>
</gene>
<dbReference type="KEGG" id="vg:80019548"/>
<evidence type="ECO:0000313" key="1">
    <source>
        <dbReference type="EMBL" id="QFG08923.1"/>
    </source>
</evidence>
<sequence>MFTLMITIDDEELTREVAGAAVESPRARVVRILRHMTNRIERDPSIGTRPVLLNGKAVGEVTFLEPRPARLVIDGEEPTDHPSHGHAVAALIEFARGIGGKLQLVEETRYLVLESGTGAPLAAATITPGVQG</sequence>
<accession>A0A5J6TDD1</accession>
<dbReference type="Proteomes" id="UP000326279">
    <property type="component" value="Segment"/>
</dbReference>
<reference evidence="1 2" key="1">
    <citation type="submission" date="2019-07" db="EMBL/GenBank/DDBJ databases">
        <authorList>
            <person name="Garlena R.A."/>
            <person name="Russell D.A."/>
            <person name="Pope W.H."/>
            <person name="Jacobs-Sera D."/>
            <person name="Hatfull G.F."/>
        </authorList>
    </citation>
    <scope>NUCLEOTIDE SEQUENCE [LARGE SCALE GENOMIC DNA]</scope>
</reference>
<proteinExistence type="predicted"/>
<dbReference type="RefSeq" id="YP_010754947.1">
    <property type="nucleotide sequence ID" value="NC_073465.1"/>
</dbReference>